<evidence type="ECO:0000259" key="6">
    <source>
        <dbReference type="PROSITE" id="PS51123"/>
    </source>
</evidence>
<gene>
    <name evidence="7" type="ORF">BLE401_03780</name>
</gene>
<dbReference type="RefSeq" id="WP_062148393.1">
    <property type="nucleotide sequence ID" value="NZ_CP012373.2"/>
</dbReference>
<keyword evidence="3" id="KW-0998">Cell outer membrane</keyword>
<organism evidence="7 8">
    <name type="scientific">Beggiatoa leptomitoformis</name>
    <dbReference type="NCBI Taxonomy" id="288004"/>
    <lineage>
        <taxon>Bacteria</taxon>
        <taxon>Pseudomonadati</taxon>
        <taxon>Pseudomonadota</taxon>
        <taxon>Gammaproteobacteria</taxon>
        <taxon>Thiotrichales</taxon>
        <taxon>Thiotrichaceae</taxon>
        <taxon>Beggiatoa</taxon>
    </lineage>
</organism>
<dbReference type="InterPro" id="IPR036737">
    <property type="entry name" value="OmpA-like_sf"/>
</dbReference>
<dbReference type="PROSITE" id="PS01068">
    <property type="entry name" value="OMPA_1"/>
    <property type="match status" value="1"/>
</dbReference>
<dbReference type="PROSITE" id="PS51123">
    <property type="entry name" value="OMPA_2"/>
    <property type="match status" value="1"/>
</dbReference>
<evidence type="ECO:0000256" key="1">
    <source>
        <dbReference type="ARBA" id="ARBA00004442"/>
    </source>
</evidence>
<proteinExistence type="predicted"/>
<dbReference type="STRING" id="288004.AL038_02260"/>
<dbReference type="CDD" id="cd07185">
    <property type="entry name" value="OmpA_C-like"/>
    <property type="match status" value="1"/>
</dbReference>
<dbReference type="GO" id="GO:0009279">
    <property type="term" value="C:cell outer membrane"/>
    <property type="evidence" value="ECO:0007669"/>
    <property type="project" value="UniProtKB-SubCell"/>
</dbReference>
<evidence type="ECO:0000256" key="4">
    <source>
        <dbReference type="PROSITE-ProRule" id="PRU00473"/>
    </source>
</evidence>
<evidence type="ECO:0000256" key="3">
    <source>
        <dbReference type="ARBA" id="ARBA00023237"/>
    </source>
</evidence>
<dbReference type="SUPFAM" id="SSF103088">
    <property type="entry name" value="OmpA-like"/>
    <property type="match status" value="1"/>
</dbReference>
<comment type="subcellular location">
    <subcellularLocation>
        <location evidence="1">Cell outer membrane</location>
    </subcellularLocation>
</comment>
<reference evidence="8" key="1">
    <citation type="submission" date="2016-12" db="EMBL/GenBank/DDBJ databases">
        <title>Complete Genome Sequence of Beggiatoa leptomitiformis D-401.</title>
        <authorList>
            <person name="Fomenkov A."/>
            <person name="Vincze T."/>
            <person name="Grabovich M."/>
            <person name="Anton B.P."/>
            <person name="Dubinina G."/>
            <person name="Orlova M."/>
            <person name="Belousova E."/>
            <person name="Roberts R.J."/>
        </authorList>
    </citation>
    <scope>NUCLEOTIDE SEQUENCE [LARGE SCALE GENOMIC DNA]</scope>
    <source>
        <strain evidence="8">D-401</strain>
    </source>
</reference>
<dbReference type="InterPro" id="IPR006664">
    <property type="entry name" value="OMP_bac"/>
</dbReference>
<dbReference type="InterPro" id="IPR006690">
    <property type="entry name" value="OMPA-like_CS"/>
</dbReference>
<feature type="domain" description="OmpA-like" evidence="6">
    <location>
        <begin position="167"/>
        <end position="284"/>
    </location>
</feature>
<name>A0A2N9YBV4_9GAMM</name>
<dbReference type="Gene3D" id="3.30.1330.60">
    <property type="entry name" value="OmpA-like domain"/>
    <property type="match status" value="1"/>
</dbReference>
<keyword evidence="8" id="KW-1185">Reference proteome</keyword>
<dbReference type="Pfam" id="PF14346">
    <property type="entry name" value="DUF4398"/>
    <property type="match status" value="1"/>
</dbReference>
<evidence type="ECO:0000313" key="7">
    <source>
        <dbReference type="EMBL" id="AUI67909.1"/>
    </source>
</evidence>
<evidence type="ECO:0000256" key="2">
    <source>
        <dbReference type="ARBA" id="ARBA00023136"/>
    </source>
</evidence>
<dbReference type="OrthoDB" id="9782229at2"/>
<keyword evidence="2 4" id="KW-0472">Membrane</keyword>
<dbReference type="PANTHER" id="PTHR30329:SF21">
    <property type="entry name" value="LIPOPROTEIN YIAD-RELATED"/>
    <property type="match status" value="1"/>
</dbReference>
<dbReference type="AlphaFoldDB" id="A0A2N9YBV4"/>
<sequence length="288" mass="31169">MLKCSRSPSFVKPLVAATILALSGCGGVAEKDSIMADARNAYTQAKSNSDAAKLAQLELYDAEKALQKAENADNALDMKQLAYLAKRQSEIALAVGEAKLAKAEVDKLSSSKSDVVISSREREAEKARLDAEAKAKEAEAARKRLEAEMERTRALQAQLAELKGKQTDRGLVLTLGDVLFETNKAELMPGALGNIDKIALFLQQNADRNILVEGHTDSVGSDQYNMTLSERRADSVRFALIQRGVASNRILARGFGKARPIASNDSAGGRQQNRRVEITILNAGEVLR</sequence>
<evidence type="ECO:0000313" key="8">
    <source>
        <dbReference type="Proteomes" id="UP000234271"/>
    </source>
</evidence>
<dbReference type="InterPro" id="IPR050330">
    <property type="entry name" value="Bact_OuterMem_StrucFunc"/>
</dbReference>
<dbReference type="InterPro" id="IPR006665">
    <property type="entry name" value="OmpA-like"/>
</dbReference>
<keyword evidence="5" id="KW-0175">Coiled coil</keyword>
<evidence type="ECO:0000256" key="5">
    <source>
        <dbReference type="SAM" id="Coils"/>
    </source>
</evidence>
<protein>
    <submittedName>
        <fullName evidence="7">OmpA family protein</fullName>
    </submittedName>
</protein>
<dbReference type="PANTHER" id="PTHR30329">
    <property type="entry name" value="STATOR ELEMENT OF FLAGELLAR MOTOR COMPLEX"/>
    <property type="match status" value="1"/>
</dbReference>
<dbReference type="KEGG" id="blep:AL038_02260"/>
<dbReference type="EMBL" id="CP018889">
    <property type="protein sequence ID" value="AUI67909.1"/>
    <property type="molecule type" value="Genomic_DNA"/>
</dbReference>
<dbReference type="PROSITE" id="PS51257">
    <property type="entry name" value="PROKAR_LIPOPROTEIN"/>
    <property type="match status" value="1"/>
</dbReference>
<dbReference type="PRINTS" id="PR01021">
    <property type="entry name" value="OMPADOMAIN"/>
</dbReference>
<dbReference type="InterPro" id="IPR025511">
    <property type="entry name" value="DUF4398"/>
</dbReference>
<feature type="coiled-coil region" evidence="5">
    <location>
        <begin position="119"/>
        <end position="165"/>
    </location>
</feature>
<dbReference type="Proteomes" id="UP000234271">
    <property type="component" value="Chromosome"/>
</dbReference>
<accession>A0A2N9YBV4</accession>
<dbReference type="Pfam" id="PF00691">
    <property type="entry name" value="OmpA"/>
    <property type="match status" value="1"/>
</dbReference>